<protein>
    <submittedName>
        <fullName evidence="1">Uncharacterized protein</fullName>
    </submittedName>
</protein>
<dbReference type="EMBL" id="LXKT01000001">
    <property type="protein sequence ID" value="OCJ42744.1"/>
    <property type="molecule type" value="Genomic_DNA"/>
</dbReference>
<gene>
    <name evidence="1" type="ORF">A6U91_02600</name>
</gene>
<proteinExistence type="predicted"/>
<organism evidence="1 2">
    <name type="scientific">Agrobacterium tumefaciens</name>
    <dbReference type="NCBI Taxonomy" id="358"/>
    <lineage>
        <taxon>Bacteria</taxon>
        <taxon>Pseudomonadati</taxon>
        <taxon>Pseudomonadota</taxon>
        <taxon>Alphaproteobacteria</taxon>
        <taxon>Hyphomicrobiales</taxon>
        <taxon>Rhizobiaceae</taxon>
        <taxon>Rhizobium/Agrobacterium group</taxon>
        <taxon>Agrobacterium</taxon>
        <taxon>Agrobacterium tumefaciens complex</taxon>
    </lineage>
</organism>
<dbReference type="Proteomes" id="UP000093451">
    <property type="component" value="Unassembled WGS sequence"/>
</dbReference>
<evidence type="ECO:0000313" key="2">
    <source>
        <dbReference type="Proteomes" id="UP000093451"/>
    </source>
</evidence>
<name>A0AB36EP88_AGRTU</name>
<reference evidence="1 2" key="1">
    <citation type="journal article" date="2016" name="PeerJ">
        <title>Gall-ID: tools for genotyping gall-causing phytopathogenic bacteria.</title>
        <authorList>
            <person name="Davis E.W.II."/>
            <person name="Weisberg A.J."/>
            <person name="Tabima J.F."/>
            <person name="Grunwald N.J."/>
            <person name="Chang J.H."/>
        </authorList>
    </citation>
    <scope>NUCLEOTIDE SEQUENCE [LARGE SCALE GENOMIC DNA]</scope>
    <source>
        <strain evidence="1 2">N2/73</strain>
    </source>
</reference>
<accession>A0AB36EP88</accession>
<sequence>MPSRYHGLPAEEADDLMIGTIGLLVADAMDEARAMTRREWDERDIGHLPHYFASAIYYAVQNRMRGAP</sequence>
<dbReference type="AlphaFoldDB" id="A0AB36EP88"/>
<comment type="caution">
    <text evidence="1">The sequence shown here is derived from an EMBL/GenBank/DDBJ whole genome shotgun (WGS) entry which is preliminary data.</text>
</comment>
<evidence type="ECO:0000313" key="1">
    <source>
        <dbReference type="EMBL" id="OCJ42744.1"/>
    </source>
</evidence>